<dbReference type="Proteomes" id="UP000224460">
    <property type="component" value="Unassembled WGS sequence"/>
</dbReference>
<evidence type="ECO:0000313" key="1">
    <source>
        <dbReference type="EMBL" id="PHV71581.1"/>
    </source>
</evidence>
<name>A0AC61DEJ0_9FIRM</name>
<organism evidence="1 2">
    <name type="scientific">Sporanaerobium hydrogeniformans</name>
    <dbReference type="NCBI Taxonomy" id="3072179"/>
    <lineage>
        <taxon>Bacteria</taxon>
        <taxon>Bacillati</taxon>
        <taxon>Bacillota</taxon>
        <taxon>Clostridia</taxon>
        <taxon>Lachnospirales</taxon>
        <taxon>Lachnospiraceae</taxon>
        <taxon>Sporanaerobium</taxon>
    </lineage>
</organism>
<accession>A0AC61DEJ0</accession>
<dbReference type="EMBL" id="PEDL01000002">
    <property type="protein sequence ID" value="PHV71581.1"/>
    <property type="molecule type" value="Genomic_DNA"/>
</dbReference>
<sequence length="596" mass="67083">MKSRQGLVLISSMLCLVAAVFYSGEKTPYDVIVLGSDPEGISAAVSARRQGEKVLLIDTRDEVGGLYTSGMLSMLDLNYRAFGSADIVNEGFYREFYDAVGEEANIDVEKTKKYFQTLLRSEQVDIILRARHILPLRQGRRIVGVSYIKEGRSYRLPAKVVIEATPDVPFSRKAGVDYVVGREDMGLGKVCAATTLVFSVKDVNWEKVKSYLNNDDSVHTGANNKVAWGYPEMLTYVPTSEDFQLRRLNLSLQDNGEVVINAFQIFHVNALAPRRLYESYEKAIKELPYIVEFLNKRAIGFEDASLSKYAKELYVREGVRIKGAYTLKGEDLFTNSNFPDKVAYGSYPTDLQATKRDGIGGTVLSSRSLYTLPLSIMVPQKLEGLLVVGRSMSMDSIAHSSARTVPVGMAMGQAAGIVASYSIQEKQRINEIIQTDSSIRKIQQTLRYEGVLLDLPIQEPQDEKKSWAYKHIVSLRGKGLVSKEYHNLNDYRCQVVADEETMKRQWQLLIANGGWELPKLDDIMVIGEILEQEEIVVLMNKLTGILCANLEEMKDLGIISEETYQKVYLHKNLLNEDVYAILDEVLQKVKTNKRKL</sequence>
<keyword evidence="2" id="KW-1185">Reference proteome</keyword>
<protein>
    <submittedName>
        <fullName evidence="1">Uncharacterized protein</fullName>
    </submittedName>
</protein>
<proteinExistence type="predicted"/>
<comment type="caution">
    <text evidence="1">The sequence shown here is derived from an EMBL/GenBank/DDBJ whole genome shotgun (WGS) entry which is preliminary data.</text>
</comment>
<reference evidence="1" key="1">
    <citation type="submission" date="2017-10" db="EMBL/GenBank/DDBJ databases">
        <title>Genome sequence of cellulolytic Lachnospiraceae bacterium XHS1971 isolated from hotspring sediment.</title>
        <authorList>
            <person name="Vasudevan G."/>
            <person name="Joshi A.J."/>
            <person name="Hivarkar S."/>
            <person name="Lanjekar V.B."/>
            <person name="Dhakephalkar P.K."/>
            <person name="Dagar S."/>
        </authorList>
    </citation>
    <scope>NUCLEOTIDE SEQUENCE</scope>
    <source>
        <strain evidence="1">XHS1971</strain>
    </source>
</reference>
<evidence type="ECO:0000313" key="2">
    <source>
        <dbReference type="Proteomes" id="UP000224460"/>
    </source>
</evidence>
<gene>
    <name evidence="1" type="ORF">CS063_03175</name>
</gene>